<feature type="compositionally biased region" description="Pro residues" evidence="1">
    <location>
        <begin position="224"/>
        <end position="247"/>
    </location>
</feature>
<keyword evidence="3" id="KW-0732">Signal</keyword>
<feature type="transmembrane region" description="Helical" evidence="2">
    <location>
        <begin position="90"/>
        <end position="117"/>
    </location>
</feature>
<keyword evidence="2" id="KW-0812">Transmembrane</keyword>
<keyword evidence="2" id="KW-0472">Membrane</keyword>
<evidence type="ECO:0000256" key="2">
    <source>
        <dbReference type="SAM" id="Phobius"/>
    </source>
</evidence>
<dbReference type="SUPFAM" id="SSF52255">
    <property type="entry name" value="N5-CAIR mutase (phosphoribosylaminoimidazole carboxylase, PurE)"/>
    <property type="match status" value="1"/>
</dbReference>
<keyword evidence="5" id="KW-1185">Reference proteome</keyword>
<feature type="chain" id="PRO_5041913140" evidence="3">
    <location>
        <begin position="18"/>
        <end position="272"/>
    </location>
</feature>
<dbReference type="GeneID" id="87804317"/>
<proteinExistence type="predicted"/>
<feature type="signal peptide" evidence="3">
    <location>
        <begin position="1"/>
        <end position="17"/>
    </location>
</feature>
<sequence length="272" mass="29216">MWLLRLVLIAATTHAAALPQILPSSTSFPYIAVPPGSSTSSGSSSTTTTATRTSSATAARSATSSSSASSGCGSGCRAWNGFWAFFVKSWYWFIPCIGVFFVLVWILFTCLPCTNYAKYRRHLARERRIMSSKSYGGPVDWFVDWVKSLHAVRKKKHKNLNTEHDVRDVPLLGGVRAPEGQGYWMPDASWQAPVAYPSATAPAAYPSTTVGSLSGVHTAYPAISPSPLPPSPSPSPSPAPPVPPPPRLARRPSEAVSEQLPGYEEVPANLRA</sequence>
<evidence type="ECO:0000256" key="3">
    <source>
        <dbReference type="SAM" id="SignalP"/>
    </source>
</evidence>
<dbReference type="AlphaFoldDB" id="A0AAF0Y024"/>
<feature type="region of interest" description="Disordered" evidence="1">
    <location>
        <begin position="222"/>
        <end position="272"/>
    </location>
</feature>
<dbReference type="EMBL" id="CP086714">
    <property type="protein sequence ID" value="WOO77480.1"/>
    <property type="molecule type" value="Genomic_DNA"/>
</dbReference>
<feature type="region of interest" description="Disordered" evidence="1">
    <location>
        <begin position="36"/>
        <end position="56"/>
    </location>
</feature>
<name>A0AAF0Y024_9TREE</name>
<evidence type="ECO:0000313" key="4">
    <source>
        <dbReference type="EMBL" id="WOO77480.1"/>
    </source>
</evidence>
<evidence type="ECO:0000313" key="5">
    <source>
        <dbReference type="Proteomes" id="UP000827549"/>
    </source>
</evidence>
<gene>
    <name evidence="4" type="ORF">LOC62_01G001059</name>
</gene>
<dbReference type="Proteomes" id="UP000827549">
    <property type="component" value="Chromosome 1"/>
</dbReference>
<accession>A0AAF0Y024</accession>
<organism evidence="4 5">
    <name type="scientific">Vanrija pseudolonga</name>
    <dbReference type="NCBI Taxonomy" id="143232"/>
    <lineage>
        <taxon>Eukaryota</taxon>
        <taxon>Fungi</taxon>
        <taxon>Dikarya</taxon>
        <taxon>Basidiomycota</taxon>
        <taxon>Agaricomycotina</taxon>
        <taxon>Tremellomycetes</taxon>
        <taxon>Trichosporonales</taxon>
        <taxon>Trichosporonaceae</taxon>
        <taxon>Vanrija</taxon>
    </lineage>
</organism>
<keyword evidence="2" id="KW-1133">Transmembrane helix</keyword>
<dbReference type="RefSeq" id="XP_062623512.1">
    <property type="nucleotide sequence ID" value="XM_062767528.1"/>
</dbReference>
<protein>
    <submittedName>
        <fullName evidence="4">Uncharacterized protein</fullName>
    </submittedName>
</protein>
<evidence type="ECO:0000256" key="1">
    <source>
        <dbReference type="SAM" id="MobiDB-lite"/>
    </source>
</evidence>
<reference evidence="4" key="1">
    <citation type="submission" date="2023-10" db="EMBL/GenBank/DDBJ databases">
        <authorList>
            <person name="Noh H."/>
        </authorList>
    </citation>
    <scope>NUCLEOTIDE SEQUENCE</scope>
    <source>
        <strain evidence="4">DUCC4014</strain>
    </source>
</reference>